<dbReference type="InterPro" id="IPR041916">
    <property type="entry name" value="Anti_sigma_zinc_sf"/>
</dbReference>
<accession>A0ABN2PTE5</accession>
<protein>
    <submittedName>
        <fullName evidence="4">Zf-HC2 domain-containing protein</fullName>
    </submittedName>
</protein>
<keyword evidence="5" id="KW-1185">Reference proteome</keyword>
<reference evidence="4 5" key="1">
    <citation type="journal article" date="2019" name="Int. J. Syst. Evol. Microbiol.">
        <title>The Global Catalogue of Microorganisms (GCM) 10K type strain sequencing project: providing services to taxonomists for standard genome sequencing and annotation.</title>
        <authorList>
            <consortium name="The Broad Institute Genomics Platform"/>
            <consortium name="The Broad Institute Genome Sequencing Center for Infectious Disease"/>
            <person name="Wu L."/>
            <person name="Ma J."/>
        </authorList>
    </citation>
    <scope>NUCLEOTIDE SEQUENCE [LARGE SCALE GENOMIC DNA]</scope>
    <source>
        <strain evidence="4 5">JCM 13581</strain>
    </source>
</reference>
<dbReference type="Proteomes" id="UP001501303">
    <property type="component" value="Unassembled WGS sequence"/>
</dbReference>
<keyword evidence="1" id="KW-0805">Transcription regulation</keyword>
<evidence type="ECO:0000256" key="2">
    <source>
        <dbReference type="ARBA" id="ARBA00023163"/>
    </source>
</evidence>
<organism evidence="4 5">
    <name type="scientific">Streptomyces sodiiphilus</name>
    <dbReference type="NCBI Taxonomy" id="226217"/>
    <lineage>
        <taxon>Bacteria</taxon>
        <taxon>Bacillati</taxon>
        <taxon>Actinomycetota</taxon>
        <taxon>Actinomycetes</taxon>
        <taxon>Kitasatosporales</taxon>
        <taxon>Streptomycetaceae</taxon>
        <taxon>Streptomyces</taxon>
    </lineage>
</organism>
<comment type="caution">
    <text evidence="4">The sequence shown here is derived from an EMBL/GenBank/DDBJ whole genome shotgun (WGS) entry which is preliminary data.</text>
</comment>
<name>A0ABN2PTE5_9ACTN</name>
<proteinExistence type="predicted"/>
<sequence>MTGRPWRRREEDRRIGCLRVMRVLQSYLDGETDEVTARRMAAHLEHCRHCGLKEATYREIKEALARRAEPDAGAVERLRAFGQSLLENGGAGEGR</sequence>
<evidence type="ECO:0000313" key="5">
    <source>
        <dbReference type="Proteomes" id="UP001501303"/>
    </source>
</evidence>
<dbReference type="InterPro" id="IPR027383">
    <property type="entry name" value="Znf_put"/>
</dbReference>
<evidence type="ECO:0000313" key="4">
    <source>
        <dbReference type="EMBL" id="GAA1930307.1"/>
    </source>
</evidence>
<feature type="domain" description="Putative zinc-finger" evidence="3">
    <location>
        <begin position="17"/>
        <end position="50"/>
    </location>
</feature>
<evidence type="ECO:0000259" key="3">
    <source>
        <dbReference type="Pfam" id="PF13490"/>
    </source>
</evidence>
<dbReference type="Pfam" id="PF13490">
    <property type="entry name" value="zf-HC2"/>
    <property type="match status" value="1"/>
</dbReference>
<gene>
    <name evidence="4" type="ORF">GCM10009716_42250</name>
</gene>
<dbReference type="EMBL" id="BAAAMJ010000057">
    <property type="protein sequence ID" value="GAA1930307.1"/>
    <property type="molecule type" value="Genomic_DNA"/>
</dbReference>
<dbReference type="RefSeq" id="WP_344265057.1">
    <property type="nucleotide sequence ID" value="NZ_BAAAMJ010000057.1"/>
</dbReference>
<keyword evidence="2" id="KW-0804">Transcription</keyword>
<evidence type="ECO:0000256" key="1">
    <source>
        <dbReference type="ARBA" id="ARBA00023015"/>
    </source>
</evidence>
<dbReference type="Gene3D" id="1.10.10.1320">
    <property type="entry name" value="Anti-sigma factor, zinc-finger domain"/>
    <property type="match status" value="1"/>
</dbReference>